<evidence type="ECO:0000256" key="1">
    <source>
        <dbReference type="SAM" id="MobiDB-lite"/>
    </source>
</evidence>
<feature type="chain" id="PRO_5019415318" evidence="3">
    <location>
        <begin position="27"/>
        <end position="703"/>
    </location>
</feature>
<dbReference type="Proteomes" id="UP000284706">
    <property type="component" value="Unassembled WGS sequence"/>
</dbReference>
<keyword evidence="5" id="KW-1185">Reference proteome</keyword>
<name>A0A409VYL9_9AGAR</name>
<feature type="compositionally biased region" description="Polar residues" evidence="1">
    <location>
        <begin position="538"/>
        <end position="547"/>
    </location>
</feature>
<proteinExistence type="predicted"/>
<dbReference type="OrthoDB" id="3062174at2759"/>
<feature type="region of interest" description="Disordered" evidence="1">
    <location>
        <begin position="223"/>
        <end position="327"/>
    </location>
</feature>
<feature type="compositionally biased region" description="Low complexity" evidence="1">
    <location>
        <begin position="584"/>
        <end position="594"/>
    </location>
</feature>
<keyword evidence="2" id="KW-0812">Transmembrane</keyword>
<dbReference type="EMBL" id="NHYE01005506">
    <property type="protein sequence ID" value="PPQ71347.1"/>
    <property type="molecule type" value="Genomic_DNA"/>
</dbReference>
<keyword evidence="3" id="KW-0732">Signal</keyword>
<feature type="region of interest" description="Disordered" evidence="1">
    <location>
        <begin position="350"/>
        <end position="384"/>
    </location>
</feature>
<feature type="compositionally biased region" description="Polar residues" evidence="1">
    <location>
        <begin position="626"/>
        <end position="635"/>
    </location>
</feature>
<feature type="compositionally biased region" description="Polar residues" evidence="1">
    <location>
        <begin position="355"/>
        <end position="384"/>
    </location>
</feature>
<feature type="compositionally biased region" description="Polar residues" evidence="1">
    <location>
        <begin position="570"/>
        <end position="583"/>
    </location>
</feature>
<reference evidence="4 5" key="1">
    <citation type="journal article" date="2018" name="Evol. Lett.">
        <title>Horizontal gene cluster transfer increased hallucinogenic mushroom diversity.</title>
        <authorList>
            <person name="Reynolds H.T."/>
            <person name="Vijayakumar V."/>
            <person name="Gluck-Thaler E."/>
            <person name="Korotkin H.B."/>
            <person name="Matheny P.B."/>
            <person name="Slot J.C."/>
        </authorList>
    </citation>
    <scope>NUCLEOTIDE SEQUENCE [LARGE SCALE GENOMIC DNA]</scope>
    <source>
        <strain evidence="4 5">SRW20</strain>
    </source>
</reference>
<dbReference type="AlphaFoldDB" id="A0A409VYL9"/>
<accession>A0A409VYL9</accession>
<sequence>MFSKSLQWRLCAIVIPIVVSLDLVLGQDQAGRYDTLMGPNDESSCDLRDALFARCNTPPSPLNITPTATLCTWCVRYVAQYENMALKKKSSNNVFFNVWSACSYSTGNNTLPIYSSWLATCANGSIDISQSSAMVTTGYPPWALLAVPGNASFDLQRAVQVALSSSHRWTALQIILPIISGLFAAVFSIVVMTLCQRRPKNVRWRQEVERMIRYTPRVRNVDRPAEDWGIDPAELPSSGIQDTANKYEPMRPPSPADTEPGHPSQKSVSFNRGSLGQDTMSEEPYPFSPQVQRAFQARPIEPLRTRQDLDSTSSSETSPGKWPISSSSRATLGRMFRKMPFRVTSNPPYRGWGIDQSTDAASSKRTTVATTSEDGPHTRSSVNPISVADDYNDFVDSQDDHTHLITDEERTNSLLFTEEELGTGQRTTSTSVNSRIDVVSPSNSTTSPTSANPSRMSGISFRAQIPSLPPPPTKPAPTPPPQPPSRMGQRGRGSSNTQGPSLNHFLPERTMTPIQEDLSDVTVDSRSRAPLGNLEYTPASQASGRQYSSERRPLPFPSSSPGQPMHQHTHSLSSGSEASKNDNSSLRSTHSRSSSADHPRPLPPTHGQVPSNRQQVPFDHGHQRSDSNNSASSGHLPSPDYFDDVFLPSVPHGRGLSAEDTDSFYWTSEPAVSSGRSGTPNSLSDPSAFFPAPVRGAGYGGFR</sequence>
<comment type="caution">
    <text evidence="4">The sequence shown here is derived from an EMBL/GenBank/DDBJ whole genome shotgun (WGS) entry which is preliminary data.</text>
</comment>
<feature type="compositionally biased region" description="Polar residues" evidence="1">
    <location>
        <begin position="310"/>
        <end position="327"/>
    </location>
</feature>
<feature type="signal peptide" evidence="3">
    <location>
        <begin position="1"/>
        <end position="26"/>
    </location>
</feature>
<feature type="compositionally biased region" description="Polar residues" evidence="1">
    <location>
        <begin position="424"/>
        <end position="434"/>
    </location>
</feature>
<evidence type="ECO:0000256" key="3">
    <source>
        <dbReference type="SAM" id="SignalP"/>
    </source>
</evidence>
<evidence type="ECO:0000256" key="2">
    <source>
        <dbReference type="SAM" id="Phobius"/>
    </source>
</evidence>
<feature type="compositionally biased region" description="Pro residues" evidence="1">
    <location>
        <begin position="467"/>
        <end position="484"/>
    </location>
</feature>
<organism evidence="4 5">
    <name type="scientific">Gymnopilus dilepis</name>
    <dbReference type="NCBI Taxonomy" id="231916"/>
    <lineage>
        <taxon>Eukaryota</taxon>
        <taxon>Fungi</taxon>
        <taxon>Dikarya</taxon>
        <taxon>Basidiomycota</taxon>
        <taxon>Agaricomycotina</taxon>
        <taxon>Agaricomycetes</taxon>
        <taxon>Agaricomycetidae</taxon>
        <taxon>Agaricales</taxon>
        <taxon>Agaricineae</taxon>
        <taxon>Hymenogastraceae</taxon>
        <taxon>Gymnopilus</taxon>
    </lineage>
</organism>
<feature type="compositionally biased region" description="Low complexity" evidence="1">
    <location>
        <begin position="440"/>
        <end position="454"/>
    </location>
</feature>
<feature type="transmembrane region" description="Helical" evidence="2">
    <location>
        <begin position="174"/>
        <end position="195"/>
    </location>
</feature>
<feature type="compositionally biased region" description="Polar residues" evidence="1">
    <location>
        <begin position="664"/>
        <end position="685"/>
    </location>
</feature>
<feature type="compositionally biased region" description="Polar residues" evidence="1">
    <location>
        <begin position="492"/>
        <end position="501"/>
    </location>
</feature>
<dbReference type="InParanoid" id="A0A409VYL9"/>
<feature type="region of interest" description="Disordered" evidence="1">
    <location>
        <begin position="403"/>
        <end position="691"/>
    </location>
</feature>
<evidence type="ECO:0000313" key="4">
    <source>
        <dbReference type="EMBL" id="PPQ71347.1"/>
    </source>
</evidence>
<keyword evidence="2" id="KW-0472">Membrane</keyword>
<feature type="compositionally biased region" description="Polar residues" evidence="1">
    <location>
        <begin position="264"/>
        <end position="279"/>
    </location>
</feature>
<gene>
    <name evidence="4" type="ORF">CVT26_011984</name>
</gene>
<keyword evidence="2" id="KW-1133">Transmembrane helix</keyword>
<protein>
    <submittedName>
        <fullName evidence="4">Uncharacterized protein</fullName>
    </submittedName>
</protein>
<evidence type="ECO:0000313" key="5">
    <source>
        <dbReference type="Proteomes" id="UP000284706"/>
    </source>
</evidence>